<dbReference type="STRING" id="525245.HMPREF0044_1304"/>
<dbReference type="SUPFAM" id="SSF52021">
    <property type="entry name" value="Carbamoyl phosphate synthetase, small subunit N-terminal domain"/>
    <property type="match status" value="1"/>
</dbReference>
<dbReference type="Gene3D" id="3.50.30.20">
    <property type="entry name" value="Carbamoyl-phosphate synthase small subunit, N-terminal domain"/>
    <property type="match status" value="1"/>
</dbReference>
<reference evidence="2 3" key="1">
    <citation type="submission" date="2009-01" db="EMBL/GenBank/DDBJ databases">
        <authorList>
            <person name="Qin X."/>
            <person name="Bachman B."/>
            <person name="Battles P."/>
            <person name="Bell A."/>
            <person name="Bess C."/>
            <person name="Bickham C."/>
            <person name="Chaboub L."/>
            <person name="Chen D."/>
            <person name="Coyle M."/>
            <person name="Deiros D.R."/>
            <person name="Dinh H."/>
            <person name="Forbes L."/>
            <person name="Fowler G."/>
            <person name="Francisco L."/>
            <person name="Fu Q."/>
            <person name="Gubbala S."/>
            <person name="Hale W."/>
            <person name="Han Y."/>
            <person name="Hemphill L."/>
            <person name="Highlander S.K."/>
            <person name="Hirani K."/>
            <person name="Hogues M."/>
            <person name="Jackson L."/>
            <person name="Jakkamsetti A."/>
            <person name="Javaid M."/>
            <person name="Jiang H."/>
            <person name="Korchina V."/>
            <person name="Kovar C."/>
            <person name="Lara F."/>
            <person name="Lee S."/>
            <person name="Mata R."/>
            <person name="Mathew T."/>
            <person name="Moen C."/>
            <person name="Morales K."/>
            <person name="Munidasa M."/>
            <person name="Nazareth L."/>
            <person name="Ngo R."/>
            <person name="Nguyen L."/>
            <person name="Okwuonu G."/>
            <person name="Ongeri F."/>
            <person name="Patil S."/>
            <person name="Petrosino J."/>
            <person name="Pham C."/>
            <person name="Pham P."/>
            <person name="Pu L.-L."/>
            <person name="Puazo M."/>
            <person name="Raj R."/>
            <person name="Reid J."/>
            <person name="Rouhana J."/>
            <person name="Saada N."/>
            <person name="Shang Y."/>
            <person name="Simmons D."/>
            <person name="Thornton R."/>
            <person name="Warren J."/>
            <person name="Weissenberger G."/>
            <person name="Zhang J."/>
            <person name="Zhang L."/>
            <person name="Zhou C."/>
            <person name="Zhu D."/>
            <person name="Muzny D."/>
            <person name="Worley K."/>
            <person name="Gibbs R."/>
        </authorList>
    </citation>
    <scope>NUCLEOTIDE SEQUENCE [LARGE SCALE GENOMIC DNA]</scope>
    <source>
        <strain evidence="2 3">DSM 15436</strain>
    </source>
</reference>
<accession>C0W1L4</accession>
<name>C0W1L4_9ACTO</name>
<comment type="caution">
    <text evidence="2">The sequence shown here is derived from an EMBL/GenBank/DDBJ whole genome shotgun (WGS) entry which is preliminary data.</text>
</comment>
<evidence type="ECO:0000313" key="3">
    <source>
        <dbReference type="Proteomes" id="UP000010301"/>
    </source>
</evidence>
<gene>
    <name evidence="2" type="ORF">HMPREF0044_1304</name>
</gene>
<dbReference type="SMART" id="SM01097">
    <property type="entry name" value="CPSase_sm_chain"/>
    <property type="match status" value="1"/>
</dbReference>
<evidence type="ECO:0000313" key="2">
    <source>
        <dbReference type="EMBL" id="EEH63380.1"/>
    </source>
</evidence>
<dbReference type="eggNOG" id="COG0505">
    <property type="taxonomic scope" value="Bacteria"/>
</dbReference>
<dbReference type="AlphaFoldDB" id="C0W1L4"/>
<dbReference type="InterPro" id="IPR036480">
    <property type="entry name" value="CarbP_synth_ssu_N_sf"/>
</dbReference>
<proteinExistence type="predicted"/>
<evidence type="ECO:0000259" key="1">
    <source>
        <dbReference type="SMART" id="SM01097"/>
    </source>
</evidence>
<dbReference type="Proteomes" id="UP000010301">
    <property type="component" value="Unassembled WGS sequence"/>
</dbReference>
<feature type="domain" description="Carbamoyl-phosphate synthase small subunit N-terminal" evidence="1">
    <location>
        <begin position="4"/>
        <end position="130"/>
    </location>
</feature>
<sequence>MTNTDALLVFSNGTILRGLSWGARGVTTGSVVVDHSISGYEDALRDNANTSKIVLATSPHIGNVGARGDKPYLAAGFIVRDPAQIVSNWTAEGALEPQLEAHKVVGICGIDTRAVVRLLNANPGMKAGIFSGIALPETVRNLDRNTEIPQSIQTELVNRVVESEQN</sequence>
<dbReference type="EMBL" id="ACFG01000034">
    <property type="protein sequence ID" value="EEH63380.1"/>
    <property type="molecule type" value="Genomic_DNA"/>
</dbReference>
<dbReference type="RefSeq" id="WP_006546162.1">
    <property type="nucleotide sequence ID" value="NZ_DS999540.1"/>
</dbReference>
<dbReference type="InterPro" id="IPR002474">
    <property type="entry name" value="CarbamoylP_synth_ssu_N"/>
</dbReference>
<dbReference type="OrthoDB" id="9804328at2"/>
<dbReference type="HOGENOM" id="CLU_035901_4_4_11"/>
<protein>
    <submittedName>
        <fullName evidence="2">Carbamoyl-phosphate synthase small chain, CPSase domain protein</fullName>
    </submittedName>
</protein>
<organism evidence="2 3">
    <name type="scientific">Gleimia coleocanis DSM 15436</name>
    <dbReference type="NCBI Taxonomy" id="525245"/>
    <lineage>
        <taxon>Bacteria</taxon>
        <taxon>Bacillati</taxon>
        <taxon>Actinomycetota</taxon>
        <taxon>Actinomycetes</taxon>
        <taxon>Actinomycetales</taxon>
        <taxon>Actinomycetaceae</taxon>
        <taxon>Gleimia</taxon>
    </lineage>
</organism>
<keyword evidence="3" id="KW-1185">Reference proteome</keyword>
<dbReference type="Pfam" id="PF00988">
    <property type="entry name" value="CPSase_sm_chain"/>
    <property type="match status" value="1"/>
</dbReference>